<protein>
    <recommendedName>
        <fullName evidence="5">EGF-like domain-containing protein</fullName>
    </recommendedName>
</protein>
<evidence type="ECO:0000256" key="3">
    <source>
        <dbReference type="SAM" id="MobiDB-lite"/>
    </source>
</evidence>
<proteinExistence type="predicted"/>
<dbReference type="PRINTS" id="PR00011">
    <property type="entry name" value="EGFLAMININ"/>
</dbReference>
<dbReference type="SMART" id="SM00181">
    <property type="entry name" value="EGF"/>
    <property type="match status" value="6"/>
</dbReference>
<feature type="disulfide bond" evidence="2">
    <location>
        <begin position="42"/>
        <end position="51"/>
    </location>
</feature>
<feature type="region of interest" description="Disordered" evidence="3">
    <location>
        <begin position="606"/>
        <end position="625"/>
    </location>
</feature>
<feature type="domain" description="EGF-like" evidence="5">
    <location>
        <begin position="20"/>
        <end position="52"/>
    </location>
</feature>
<evidence type="ECO:0000256" key="1">
    <source>
        <dbReference type="ARBA" id="ARBA00023157"/>
    </source>
</evidence>
<accession>A0A7S3XN04</accession>
<name>A0A7S3XN04_HETAK</name>
<dbReference type="EMBL" id="HBIU01010293">
    <property type="protein sequence ID" value="CAE0625659.1"/>
    <property type="molecule type" value="Transcribed_RNA"/>
</dbReference>
<dbReference type="InterPro" id="IPR013111">
    <property type="entry name" value="EGF_extracell"/>
</dbReference>
<dbReference type="PROSITE" id="PS01186">
    <property type="entry name" value="EGF_2"/>
    <property type="match status" value="3"/>
</dbReference>
<dbReference type="InterPro" id="IPR052108">
    <property type="entry name" value="MEGF/SIB"/>
</dbReference>
<feature type="domain" description="EGF-like" evidence="5">
    <location>
        <begin position="68"/>
        <end position="103"/>
    </location>
</feature>
<dbReference type="InterPro" id="IPR000742">
    <property type="entry name" value="EGF"/>
</dbReference>
<organism evidence="6">
    <name type="scientific">Heterosigma akashiwo</name>
    <name type="common">Chromophytic alga</name>
    <name type="synonym">Heterosigma carterae</name>
    <dbReference type="NCBI Taxonomy" id="2829"/>
    <lineage>
        <taxon>Eukaryota</taxon>
        <taxon>Sar</taxon>
        <taxon>Stramenopiles</taxon>
        <taxon>Ochrophyta</taxon>
        <taxon>Raphidophyceae</taxon>
        <taxon>Chattonellales</taxon>
        <taxon>Chattonellaceae</taxon>
        <taxon>Heterosigma</taxon>
    </lineage>
</organism>
<sequence length="688" mass="72998">MALAWPFLVLSLCLQVFHHAEGKCHNLCNGKGQCNIYSQCECIEGYQGADCSEKICPFGVAWGDMPTDEDTAHAQAECSNRGICDRTNGDCTCMEGFTGSACERLSCESDCNGAGICLSYRKFAANYLNDDSVGYVYETPWDADKVWGCVCDEGFQNYDCILRECPTGDDPLTTGQVNEKQLFKCTASGGSFVLYYRGKPSDTIAYDATEDEVEAALTYINRLTEVDVSFGTGSSVCNADDINVVTVEFTQNFGEQPPLVAYTDGLDDGAITIKTAGGTLTDDDGTTYTSVTGTKENDVCSNRGTCDTSNGSCDCFSTNNDVYESSNGYADAGNRGDCGYPSTTIGACPGEVECSLNGYCDDGDQEYRCYCADTWFSGDCSLRGCPEGRSWFSYPSEDDKAHDEMVECSNMGICDTAEGVCSCRDGFFGAACEYMICGGGTDTPCNGNGQCLSMAELAIKATSNGDAAATTYGSDPNDGGTWDAHRLFHCLCDDGYEGYDCSLRSCPTGDDPATYDDAREQQLFQCAADAGTFTATFRQQTTGAINANATKAEFVSALEELSSINKVEVRFSSGATVCYGSSDDANTVAVRFQTPTGDLPDLTFDDSGLSSGSGTPITTATDGDTLGGQTSVQGTTEDVVCSNHGLCDTATGTCTCFPGWASSNGYGGEGELGDCGWRIDIKGFITSE</sequence>
<dbReference type="PROSITE" id="PS00022">
    <property type="entry name" value="EGF_1"/>
    <property type="match status" value="3"/>
</dbReference>
<keyword evidence="4" id="KW-0732">Signal</keyword>
<keyword evidence="1 2" id="KW-1015">Disulfide bond</keyword>
<dbReference type="Pfam" id="PF07974">
    <property type="entry name" value="EGF_2"/>
    <property type="match status" value="3"/>
</dbReference>
<gene>
    <name evidence="6" type="ORF">HAKA00212_LOCUS4328</name>
</gene>
<feature type="disulfide bond" evidence="2">
    <location>
        <begin position="24"/>
        <end position="34"/>
    </location>
</feature>
<evidence type="ECO:0000256" key="4">
    <source>
        <dbReference type="SAM" id="SignalP"/>
    </source>
</evidence>
<evidence type="ECO:0000256" key="2">
    <source>
        <dbReference type="PROSITE-ProRule" id="PRU00076"/>
    </source>
</evidence>
<feature type="signal peptide" evidence="4">
    <location>
        <begin position="1"/>
        <end position="22"/>
    </location>
</feature>
<dbReference type="PROSITE" id="PS50026">
    <property type="entry name" value="EGF_3"/>
    <property type="match status" value="2"/>
</dbReference>
<dbReference type="PANTHER" id="PTHR24035:SF109">
    <property type="entry name" value="PROTEIN DRAPER"/>
    <property type="match status" value="1"/>
</dbReference>
<comment type="caution">
    <text evidence="2">Lacks conserved residue(s) required for the propagation of feature annotation.</text>
</comment>
<dbReference type="PANTHER" id="PTHR24035">
    <property type="entry name" value="MULTIPLE EPIDERMAL GROWTH FACTOR-LIKE DOMAINS PROTEIN"/>
    <property type="match status" value="1"/>
</dbReference>
<evidence type="ECO:0000313" key="6">
    <source>
        <dbReference type="EMBL" id="CAE0625659.1"/>
    </source>
</evidence>
<dbReference type="AlphaFoldDB" id="A0A7S3XN04"/>
<feature type="compositionally biased region" description="Polar residues" evidence="3">
    <location>
        <begin position="608"/>
        <end position="625"/>
    </location>
</feature>
<keyword evidence="2" id="KW-0245">EGF-like domain</keyword>
<dbReference type="Gene3D" id="2.10.25.10">
    <property type="entry name" value="Laminin"/>
    <property type="match status" value="2"/>
</dbReference>
<evidence type="ECO:0000259" key="5">
    <source>
        <dbReference type="PROSITE" id="PS50026"/>
    </source>
</evidence>
<feature type="chain" id="PRO_5031044625" description="EGF-like domain-containing protein" evidence="4">
    <location>
        <begin position="23"/>
        <end position="688"/>
    </location>
</feature>
<feature type="disulfide bond" evidence="2">
    <location>
        <begin position="93"/>
        <end position="102"/>
    </location>
</feature>
<reference evidence="6" key="1">
    <citation type="submission" date="2021-01" db="EMBL/GenBank/DDBJ databases">
        <authorList>
            <person name="Corre E."/>
            <person name="Pelletier E."/>
            <person name="Niang G."/>
            <person name="Scheremetjew M."/>
            <person name="Finn R."/>
            <person name="Kale V."/>
            <person name="Holt S."/>
            <person name="Cochrane G."/>
            <person name="Meng A."/>
            <person name="Brown T."/>
            <person name="Cohen L."/>
        </authorList>
    </citation>
    <scope>NUCLEOTIDE SEQUENCE</scope>
    <source>
        <strain evidence="6">CCMP3107</strain>
    </source>
</reference>
<dbReference type="Pfam" id="PF23106">
    <property type="entry name" value="EGF_Teneurin"/>
    <property type="match status" value="1"/>
</dbReference>